<evidence type="ECO:0000313" key="3">
    <source>
        <dbReference type="Proteomes" id="UP001141806"/>
    </source>
</evidence>
<accession>A0A9Q0KJV9</accession>
<protein>
    <submittedName>
        <fullName evidence="2">Uncharacterized protein</fullName>
    </submittedName>
</protein>
<evidence type="ECO:0000256" key="1">
    <source>
        <dbReference type="SAM" id="MobiDB-lite"/>
    </source>
</evidence>
<feature type="compositionally biased region" description="Basic and acidic residues" evidence="1">
    <location>
        <begin position="95"/>
        <end position="105"/>
    </location>
</feature>
<comment type="caution">
    <text evidence="2">The sequence shown here is derived from an EMBL/GenBank/DDBJ whole genome shotgun (WGS) entry which is preliminary data.</text>
</comment>
<evidence type="ECO:0000313" key="2">
    <source>
        <dbReference type="EMBL" id="KAJ4971810.1"/>
    </source>
</evidence>
<dbReference type="AlphaFoldDB" id="A0A9Q0KJV9"/>
<dbReference type="EMBL" id="JAMYWD010000005">
    <property type="protein sequence ID" value="KAJ4971810.1"/>
    <property type="molecule type" value="Genomic_DNA"/>
</dbReference>
<reference evidence="2" key="1">
    <citation type="journal article" date="2023" name="Plant J.">
        <title>The genome of the king protea, Protea cynaroides.</title>
        <authorList>
            <person name="Chang J."/>
            <person name="Duong T.A."/>
            <person name="Schoeman C."/>
            <person name="Ma X."/>
            <person name="Roodt D."/>
            <person name="Barker N."/>
            <person name="Li Z."/>
            <person name="Van de Peer Y."/>
            <person name="Mizrachi E."/>
        </authorList>
    </citation>
    <scope>NUCLEOTIDE SEQUENCE</scope>
    <source>
        <tissue evidence="2">Young leaves</tissue>
    </source>
</reference>
<dbReference type="Proteomes" id="UP001141806">
    <property type="component" value="Unassembled WGS sequence"/>
</dbReference>
<name>A0A9Q0KJV9_9MAGN</name>
<organism evidence="2 3">
    <name type="scientific">Protea cynaroides</name>
    <dbReference type="NCBI Taxonomy" id="273540"/>
    <lineage>
        <taxon>Eukaryota</taxon>
        <taxon>Viridiplantae</taxon>
        <taxon>Streptophyta</taxon>
        <taxon>Embryophyta</taxon>
        <taxon>Tracheophyta</taxon>
        <taxon>Spermatophyta</taxon>
        <taxon>Magnoliopsida</taxon>
        <taxon>Proteales</taxon>
        <taxon>Proteaceae</taxon>
        <taxon>Protea</taxon>
    </lineage>
</organism>
<proteinExistence type="predicted"/>
<gene>
    <name evidence="2" type="ORF">NE237_004909</name>
</gene>
<sequence length="166" mass="18242">MVKEELLLELPLPMQGTGIHELDNDFLAGGEGATVGRTKAAMAEAVTSKKRFRDNYFCSSGGCLMVAGFGLSEGCGDSGVKGEEATKGGRVCPNGHDKVDKENDKQATTWSSKLFKAPREKEKEEMTLFYVPLQREEDNKPRRGKCSARSTEPRPENQKYFSPTTS</sequence>
<feature type="region of interest" description="Disordered" evidence="1">
    <location>
        <begin position="132"/>
        <end position="166"/>
    </location>
</feature>
<keyword evidence="3" id="KW-1185">Reference proteome</keyword>
<feature type="region of interest" description="Disordered" evidence="1">
    <location>
        <begin position="77"/>
        <end position="106"/>
    </location>
</feature>